<protein>
    <submittedName>
        <fullName evidence="1">Uncharacterized protein</fullName>
    </submittedName>
</protein>
<name>A0ABY5D5W5_9ACTN</name>
<dbReference type="RefSeq" id="WP_254418011.1">
    <property type="nucleotide sequence ID" value="NZ_BAAAJB010000035.1"/>
</dbReference>
<dbReference type="Proteomes" id="UP001055940">
    <property type="component" value="Chromosome"/>
</dbReference>
<evidence type="ECO:0000313" key="2">
    <source>
        <dbReference type="Proteomes" id="UP001055940"/>
    </source>
</evidence>
<dbReference type="EMBL" id="CP099837">
    <property type="protein sequence ID" value="USY18638.1"/>
    <property type="molecule type" value="Genomic_DNA"/>
</dbReference>
<sequence length="87" mass="9867">MAWVVVVEESVNYGQSARWGVGTVRGDHADREEARSAALAMTRTFAPNHPWSERDRQVFRNSEDSYLVNVVGATTEFHFRVSVAERI</sequence>
<evidence type="ECO:0000313" key="1">
    <source>
        <dbReference type="EMBL" id="USY18638.1"/>
    </source>
</evidence>
<accession>A0ABY5D5W5</accession>
<reference evidence="1" key="1">
    <citation type="submission" date="2022-06" db="EMBL/GenBank/DDBJ databases">
        <authorList>
            <person name="Ping M."/>
        </authorList>
    </citation>
    <scope>NUCLEOTIDE SEQUENCE</scope>
    <source>
        <strain evidence="1">JCM11759T</strain>
    </source>
</reference>
<proteinExistence type="predicted"/>
<organism evidence="1 2">
    <name type="scientific">Nocardiopsis exhalans</name>
    <dbReference type="NCBI Taxonomy" id="163604"/>
    <lineage>
        <taxon>Bacteria</taxon>
        <taxon>Bacillati</taxon>
        <taxon>Actinomycetota</taxon>
        <taxon>Actinomycetes</taxon>
        <taxon>Streptosporangiales</taxon>
        <taxon>Nocardiopsidaceae</taxon>
        <taxon>Nocardiopsis</taxon>
    </lineage>
</organism>
<gene>
    <name evidence="1" type="ORF">NE857_25600</name>
</gene>
<keyword evidence="2" id="KW-1185">Reference proteome</keyword>